<keyword evidence="3 6" id="KW-0238">DNA-binding</keyword>
<dbReference type="SUPFAM" id="SSF50249">
    <property type="entry name" value="Nucleic acid-binding proteins"/>
    <property type="match status" value="1"/>
</dbReference>
<dbReference type="AlphaFoldDB" id="A0A5C1QM85"/>
<dbReference type="OrthoDB" id="5293449at2"/>
<dbReference type="GO" id="GO:0006281">
    <property type="term" value="P:DNA repair"/>
    <property type="evidence" value="ECO:0007669"/>
    <property type="project" value="UniProtKB-UniRule"/>
</dbReference>
<gene>
    <name evidence="6 8" type="primary">ruvA</name>
    <name evidence="8" type="ORF">EXM22_06555</name>
</gene>
<dbReference type="GO" id="GO:0000400">
    <property type="term" value="F:four-way junction DNA binding"/>
    <property type="evidence" value="ECO:0007669"/>
    <property type="project" value="UniProtKB-UniRule"/>
</dbReference>
<dbReference type="Gene3D" id="2.40.50.140">
    <property type="entry name" value="Nucleic acid-binding proteins"/>
    <property type="match status" value="1"/>
</dbReference>
<comment type="function">
    <text evidence="6">The RuvA-RuvB-RuvC complex processes Holliday junction (HJ) DNA during genetic recombination and DNA repair, while the RuvA-RuvB complex plays an important role in the rescue of blocked DNA replication forks via replication fork reversal (RFR). RuvA specifically binds to HJ cruciform DNA, conferring on it an open structure. The RuvB hexamer acts as an ATP-dependent pump, pulling dsDNA into and through the RuvAB complex. HJ branch migration allows RuvC to scan DNA until it finds its consensus sequence, where it cleaves and resolves the cruciform DNA.</text>
</comment>
<dbReference type="GO" id="GO:0016787">
    <property type="term" value="F:hydrolase activity"/>
    <property type="evidence" value="ECO:0007669"/>
    <property type="project" value="UniProtKB-KW"/>
</dbReference>
<dbReference type="EMBL" id="CP036150">
    <property type="protein sequence ID" value="QEN07666.1"/>
    <property type="molecule type" value="Genomic_DNA"/>
</dbReference>
<accession>A0A5C1QM85</accession>
<dbReference type="NCBIfam" id="TIGR00084">
    <property type="entry name" value="ruvA"/>
    <property type="match status" value="1"/>
</dbReference>
<dbReference type="Pfam" id="PF01330">
    <property type="entry name" value="RuvA_N"/>
    <property type="match status" value="1"/>
</dbReference>
<organism evidence="8 9">
    <name type="scientific">Oceanispirochaeta crateris</name>
    <dbReference type="NCBI Taxonomy" id="2518645"/>
    <lineage>
        <taxon>Bacteria</taxon>
        <taxon>Pseudomonadati</taxon>
        <taxon>Spirochaetota</taxon>
        <taxon>Spirochaetia</taxon>
        <taxon>Spirochaetales</taxon>
        <taxon>Spirochaetaceae</taxon>
        <taxon>Oceanispirochaeta</taxon>
    </lineage>
</organism>
<dbReference type="SUPFAM" id="SSF47781">
    <property type="entry name" value="RuvA domain 2-like"/>
    <property type="match status" value="1"/>
</dbReference>
<feature type="region of interest" description="Domain I" evidence="6">
    <location>
        <begin position="10"/>
        <end position="73"/>
    </location>
</feature>
<dbReference type="GO" id="GO:0006310">
    <property type="term" value="P:DNA recombination"/>
    <property type="evidence" value="ECO:0007669"/>
    <property type="project" value="UniProtKB-UniRule"/>
</dbReference>
<keyword evidence="1 6" id="KW-0963">Cytoplasm</keyword>
<dbReference type="GO" id="GO:0009378">
    <property type="term" value="F:four-way junction helicase activity"/>
    <property type="evidence" value="ECO:0007669"/>
    <property type="project" value="InterPro"/>
</dbReference>
<dbReference type="InterPro" id="IPR000085">
    <property type="entry name" value="RuvA"/>
</dbReference>
<dbReference type="SMART" id="SM00278">
    <property type="entry name" value="HhH1"/>
    <property type="match status" value="2"/>
</dbReference>
<feature type="domain" description="Helix-hairpin-helix DNA-binding motif class 1" evidence="7">
    <location>
        <begin position="82"/>
        <end position="101"/>
    </location>
</feature>
<keyword evidence="9" id="KW-1185">Reference proteome</keyword>
<evidence type="ECO:0000256" key="5">
    <source>
        <dbReference type="ARBA" id="ARBA00023204"/>
    </source>
</evidence>
<keyword evidence="8" id="KW-0378">Hydrolase</keyword>
<evidence type="ECO:0000256" key="2">
    <source>
        <dbReference type="ARBA" id="ARBA00022763"/>
    </source>
</evidence>
<protein>
    <recommendedName>
        <fullName evidence="6">Holliday junction branch migration complex subunit RuvA</fullName>
    </recommendedName>
</protein>
<comment type="similarity">
    <text evidence="6">Belongs to the RuvA family.</text>
</comment>
<keyword evidence="4 6" id="KW-0233">DNA recombination</keyword>
<dbReference type="InterPro" id="IPR010994">
    <property type="entry name" value="RuvA_2-like"/>
</dbReference>
<dbReference type="GO" id="GO:0005737">
    <property type="term" value="C:cytoplasm"/>
    <property type="evidence" value="ECO:0007669"/>
    <property type="project" value="UniProtKB-SubCell"/>
</dbReference>
<feature type="domain" description="Helix-hairpin-helix DNA-binding motif class 1" evidence="7">
    <location>
        <begin position="117"/>
        <end position="136"/>
    </location>
</feature>
<evidence type="ECO:0000256" key="6">
    <source>
        <dbReference type="HAMAP-Rule" id="MF_00031"/>
    </source>
</evidence>
<dbReference type="KEGG" id="ock:EXM22_06555"/>
<feature type="region of interest" description="Domain III" evidence="6">
    <location>
        <begin position="158"/>
        <end position="209"/>
    </location>
</feature>
<dbReference type="InterPro" id="IPR012340">
    <property type="entry name" value="NA-bd_OB-fold"/>
</dbReference>
<evidence type="ECO:0000259" key="7">
    <source>
        <dbReference type="SMART" id="SM00278"/>
    </source>
</evidence>
<dbReference type="Pfam" id="PF14520">
    <property type="entry name" value="HHH_5"/>
    <property type="match status" value="1"/>
</dbReference>
<dbReference type="GO" id="GO:0048476">
    <property type="term" value="C:Holliday junction resolvase complex"/>
    <property type="evidence" value="ECO:0007669"/>
    <property type="project" value="UniProtKB-UniRule"/>
</dbReference>
<evidence type="ECO:0000256" key="1">
    <source>
        <dbReference type="ARBA" id="ARBA00022490"/>
    </source>
</evidence>
<evidence type="ECO:0000256" key="4">
    <source>
        <dbReference type="ARBA" id="ARBA00023172"/>
    </source>
</evidence>
<reference evidence="8 9" key="1">
    <citation type="submission" date="2019-02" db="EMBL/GenBank/DDBJ databases">
        <title>Complete Genome Sequence and Methylome Analysis of free living Spirochaetas.</title>
        <authorList>
            <person name="Fomenkov A."/>
            <person name="Dubinina G."/>
            <person name="Leshcheva N."/>
            <person name="Mikheeva N."/>
            <person name="Grabovich M."/>
            <person name="Vincze T."/>
            <person name="Roberts R.J."/>
        </authorList>
    </citation>
    <scope>NUCLEOTIDE SEQUENCE [LARGE SCALE GENOMIC DNA]</scope>
    <source>
        <strain evidence="8 9">K2</strain>
    </source>
</reference>
<keyword evidence="2 6" id="KW-0227">DNA damage</keyword>
<evidence type="ECO:0000313" key="9">
    <source>
        <dbReference type="Proteomes" id="UP000324209"/>
    </source>
</evidence>
<evidence type="ECO:0000313" key="8">
    <source>
        <dbReference type="EMBL" id="QEN07666.1"/>
    </source>
</evidence>
<dbReference type="HAMAP" id="MF_00031">
    <property type="entry name" value="DNA_HJ_migration_RuvA"/>
    <property type="match status" value="1"/>
</dbReference>
<comment type="caution">
    <text evidence="6">Lacks conserved residue(s) required for the propagation of feature annotation.</text>
</comment>
<comment type="subunit">
    <text evidence="6">Homotetramer. Forms an RuvA(8)-RuvB(12)-Holliday junction (HJ) complex. HJ DNA is sandwiched between 2 RuvA tetramers; dsDNA enters through RuvA and exits via RuvB. An RuvB hexamer assembles on each DNA strand where it exits the tetramer. Each RuvB hexamer is contacted by two RuvA subunits (via domain III) on 2 adjacent RuvB subunits; this complex drives branch migration. In the full resolvosome a probable DNA-RuvA(4)-RuvB(12)-RuvC(2) complex forms which resolves the HJ.</text>
</comment>
<dbReference type="InterPro" id="IPR003583">
    <property type="entry name" value="Hlx-hairpin-Hlx_DNA-bd_motif"/>
</dbReference>
<dbReference type="Gene3D" id="1.10.150.20">
    <property type="entry name" value="5' to 3' exonuclease, C-terminal subdomain"/>
    <property type="match status" value="1"/>
</dbReference>
<proteinExistence type="inferred from homology"/>
<comment type="domain">
    <text evidence="6">Has three domains with a flexible linker between the domains II and III and assumes an 'L' shape. Domain III is highly mobile and contacts RuvB.</text>
</comment>
<name>A0A5C1QM85_9SPIO</name>
<dbReference type="InterPro" id="IPR013849">
    <property type="entry name" value="DNA_helicase_Holl-junc_RuvA_I"/>
</dbReference>
<dbReference type="GO" id="GO:0005524">
    <property type="term" value="F:ATP binding"/>
    <property type="evidence" value="ECO:0007669"/>
    <property type="project" value="InterPro"/>
</dbReference>
<dbReference type="Proteomes" id="UP000324209">
    <property type="component" value="Chromosome"/>
</dbReference>
<evidence type="ECO:0000256" key="3">
    <source>
        <dbReference type="ARBA" id="ARBA00023125"/>
    </source>
</evidence>
<comment type="subcellular location">
    <subcellularLocation>
        <location evidence="6">Cytoplasm</location>
    </subcellularLocation>
</comment>
<keyword evidence="5 6" id="KW-0234">DNA repair</keyword>
<sequence>MSCPFRRIVLINSINGVITEKGDSWICMENHGMEWQIISSGISISSLPAVGNQARIFTWLYHKEDQMALYGFSSVKERFLFLDLISVSGVGPKGAIKILSAVRPDQLMLYLEEENLEGLASLPGLGKKTAQKILLQLRGKLSWEDADSGGTSSHGPESEWVESLTAMGFEKRKVLSIVKNLMKDEDIASLGPDKKEQEILRRAIVELSS</sequence>